<dbReference type="SMART" id="SM00697">
    <property type="entry name" value="DM8"/>
    <property type="match status" value="1"/>
</dbReference>
<evidence type="ECO:0000313" key="1">
    <source>
        <dbReference type="EnsemblMetazoa" id="XP_044313689.1"/>
    </source>
</evidence>
<proteinExistence type="predicted"/>
<dbReference type="Pfam" id="PF06477">
    <property type="entry name" value="DUF1091"/>
    <property type="match status" value="1"/>
</dbReference>
<dbReference type="PANTHER" id="PTHR20898:SF0">
    <property type="entry name" value="DAEDALUS ON 3-RELATED"/>
    <property type="match status" value="1"/>
</dbReference>
<dbReference type="PANTHER" id="PTHR20898">
    <property type="entry name" value="DAEDALUS ON 3-RELATED-RELATED"/>
    <property type="match status" value="1"/>
</dbReference>
<keyword evidence="2" id="KW-1185">Reference proteome</keyword>
<reference evidence="1" key="2">
    <citation type="submission" date="2025-05" db="UniProtKB">
        <authorList>
            <consortium name="EnsemblMetazoa"/>
        </authorList>
    </citation>
    <scope>IDENTIFICATION</scope>
</reference>
<sequence length="186" mass="21872">MRMREATKNGGDEVKPGDGQNQNCVCILGYGVEFTNFKCESVDKDFCEIDKCFLKSVNRTYKYSSLKIKLLRIPVTKVKINFALYKRFNGYKPFLYNITLDACKFLENRNSNPGASYFFDIWEDISNMNHSCPYNHDIEIEKMSTEHLNHHITNILPFPNGRYMFEIHWKAYDIKRAVTQLYLSFT</sequence>
<dbReference type="Proteomes" id="UP001652680">
    <property type="component" value="Unassembled WGS sequence"/>
</dbReference>
<dbReference type="EnsemblMetazoa" id="XM_044457754.1">
    <property type="protein sequence ID" value="XP_044313689.1"/>
    <property type="gene ID" value="LOC108053571"/>
</dbReference>
<dbReference type="GeneID" id="108053571"/>
<dbReference type="RefSeq" id="XP_044313689.1">
    <property type="nucleotide sequence ID" value="XM_044457754.1"/>
</dbReference>
<organism evidence="1 2">
    <name type="scientific">Drosophila rhopaloa</name>
    <name type="common">Fruit fly</name>
    <dbReference type="NCBI Taxonomy" id="1041015"/>
    <lineage>
        <taxon>Eukaryota</taxon>
        <taxon>Metazoa</taxon>
        <taxon>Ecdysozoa</taxon>
        <taxon>Arthropoda</taxon>
        <taxon>Hexapoda</taxon>
        <taxon>Insecta</taxon>
        <taxon>Pterygota</taxon>
        <taxon>Neoptera</taxon>
        <taxon>Endopterygota</taxon>
        <taxon>Diptera</taxon>
        <taxon>Brachycera</taxon>
        <taxon>Muscomorpha</taxon>
        <taxon>Ephydroidea</taxon>
        <taxon>Drosophilidae</taxon>
        <taxon>Drosophila</taxon>
        <taxon>Sophophora</taxon>
    </lineage>
</organism>
<evidence type="ECO:0000313" key="2">
    <source>
        <dbReference type="Proteomes" id="UP001652680"/>
    </source>
</evidence>
<name>A0ABM5J4D5_DRORH</name>
<protein>
    <submittedName>
        <fullName evidence="1">Uncharacterized protein</fullName>
    </submittedName>
</protein>
<accession>A0ABM5J4D5</accession>
<reference evidence="2" key="1">
    <citation type="journal article" date="2021" name="Elife">
        <title>Highly contiguous assemblies of 101 drosophilid genomes.</title>
        <authorList>
            <person name="Kim B.Y."/>
            <person name="Wang J.R."/>
            <person name="Miller D.E."/>
            <person name="Barmina O."/>
            <person name="Delaney E."/>
            <person name="Thompson A."/>
            <person name="Comeault A.A."/>
            <person name="Peede D."/>
            <person name="D'Agostino E.R."/>
            <person name="Pelaez J."/>
            <person name="Aguilar J.M."/>
            <person name="Haji D."/>
            <person name="Matsunaga T."/>
            <person name="Armstrong E.E."/>
            <person name="Zych M."/>
            <person name="Ogawa Y."/>
            <person name="Stamenkovic-Radak M."/>
            <person name="Jelic M."/>
            <person name="Veselinovic M.S."/>
            <person name="Tanaskovic M."/>
            <person name="Eric P."/>
            <person name="Gao J.J."/>
            <person name="Katoh T.K."/>
            <person name="Toda M.J."/>
            <person name="Watabe H."/>
            <person name="Watada M."/>
            <person name="Davis J.S."/>
            <person name="Moyle L.C."/>
            <person name="Manoli G."/>
            <person name="Bertolini E."/>
            <person name="Kostal V."/>
            <person name="Hawley R.S."/>
            <person name="Takahashi A."/>
            <person name="Jones C.D."/>
            <person name="Price D.K."/>
            <person name="Whiteman N."/>
            <person name="Kopp A."/>
            <person name="Matute D.R."/>
            <person name="Petrov D.A."/>
        </authorList>
    </citation>
    <scope>NUCLEOTIDE SEQUENCE [LARGE SCALE GENOMIC DNA]</scope>
</reference>
<dbReference type="InterPro" id="IPR010512">
    <property type="entry name" value="DUF1091"/>
</dbReference>